<dbReference type="EMBL" id="NSDM01000016">
    <property type="protein sequence ID" value="MDQ2588214.1"/>
    <property type="molecule type" value="Genomic_DNA"/>
</dbReference>
<keyword evidence="2" id="KW-0472">Membrane</keyword>
<feature type="compositionally biased region" description="Low complexity" evidence="1">
    <location>
        <begin position="78"/>
        <end position="109"/>
    </location>
</feature>
<name>A0ABU0XC05_9PSEU</name>
<sequence length="305" mass="30991">MNEQELRKALHDAVVASSPPPPMDPRTALGAARRADRRRKTTWGAGVAGLAVVGIAVGATLLPSHAGGGSAEVGASQPGTPTVTATTTVPPTTVTTTVMPTTTGTAAPTSRGSAPSWPDGQTDRTATSGPRAAKGSGLVDALAGALPVGSITQERGGAAPRTQAQFVDYAGDLQVWEYLIEAPVSPSGAAAGVARVLVQVETRGNSRVRDLPGCGPAIDEPYPVRGDGRCDVVRVGGADVPVVTALDAGPTDYEQAAFHRHADGTLVVVAQSRRHPVARGPALTEPLLTPQQLAGIAVDPAFHLD</sequence>
<accession>A0ABU0XC05</accession>
<evidence type="ECO:0000313" key="4">
    <source>
        <dbReference type="Proteomes" id="UP001225605"/>
    </source>
</evidence>
<reference evidence="3 4" key="1">
    <citation type="submission" date="2017-06" db="EMBL/GenBank/DDBJ databases">
        <title>Cultured bacterium strain Saccharothrix yanglingensis Hhs.015.</title>
        <authorList>
            <person name="Xia Y."/>
        </authorList>
    </citation>
    <scope>NUCLEOTIDE SEQUENCE [LARGE SCALE GENOMIC DNA]</scope>
    <source>
        <strain evidence="3 4">Hhs.015</strain>
    </source>
</reference>
<feature type="region of interest" description="Disordered" evidence="1">
    <location>
        <begin position="67"/>
        <end position="135"/>
    </location>
</feature>
<evidence type="ECO:0000256" key="1">
    <source>
        <dbReference type="SAM" id="MobiDB-lite"/>
    </source>
</evidence>
<gene>
    <name evidence="3" type="ORF">CKY47_30460</name>
</gene>
<evidence type="ECO:0000256" key="2">
    <source>
        <dbReference type="SAM" id="Phobius"/>
    </source>
</evidence>
<comment type="caution">
    <text evidence="3">The sequence shown here is derived from an EMBL/GenBank/DDBJ whole genome shotgun (WGS) entry which is preliminary data.</text>
</comment>
<dbReference type="Proteomes" id="UP001225605">
    <property type="component" value="Unassembled WGS sequence"/>
</dbReference>
<protein>
    <submittedName>
        <fullName evidence="3">Uncharacterized protein</fullName>
    </submittedName>
</protein>
<proteinExistence type="predicted"/>
<keyword evidence="4" id="KW-1185">Reference proteome</keyword>
<organism evidence="3 4">
    <name type="scientific">Saccharothrix yanglingensis</name>
    <dbReference type="NCBI Taxonomy" id="659496"/>
    <lineage>
        <taxon>Bacteria</taxon>
        <taxon>Bacillati</taxon>
        <taxon>Actinomycetota</taxon>
        <taxon>Actinomycetes</taxon>
        <taxon>Pseudonocardiales</taxon>
        <taxon>Pseudonocardiaceae</taxon>
        <taxon>Saccharothrix</taxon>
    </lineage>
</organism>
<keyword evidence="2" id="KW-1133">Transmembrane helix</keyword>
<evidence type="ECO:0000313" key="3">
    <source>
        <dbReference type="EMBL" id="MDQ2588214.1"/>
    </source>
</evidence>
<feature type="region of interest" description="Disordered" evidence="1">
    <location>
        <begin position="13"/>
        <end position="41"/>
    </location>
</feature>
<feature type="transmembrane region" description="Helical" evidence="2">
    <location>
        <begin position="43"/>
        <end position="62"/>
    </location>
</feature>
<keyword evidence="2" id="KW-0812">Transmembrane</keyword>
<dbReference type="RefSeq" id="WP_306749851.1">
    <property type="nucleotide sequence ID" value="NZ_NSDM01000016.1"/>
</dbReference>